<dbReference type="Proteomes" id="UP001204144">
    <property type="component" value="Unassembled WGS sequence"/>
</dbReference>
<organism evidence="2 3">
    <name type="scientific">Lacihabitans soyangensis</name>
    <dbReference type="NCBI Taxonomy" id="869394"/>
    <lineage>
        <taxon>Bacteria</taxon>
        <taxon>Pseudomonadati</taxon>
        <taxon>Bacteroidota</taxon>
        <taxon>Cytophagia</taxon>
        <taxon>Cytophagales</taxon>
        <taxon>Leadbetterellaceae</taxon>
        <taxon>Lacihabitans</taxon>
    </lineage>
</organism>
<feature type="chain" id="PRO_5042183120" evidence="1">
    <location>
        <begin position="22"/>
        <end position="374"/>
    </location>
</feature>
<evidence type="ECO:0000313" key="2">
    <source>
        <dbReference type="EMBL" id="MCP9761912.1"/>
    </source>
</evidence>
<evidence type="ECO:0000256" key="1">
    <source>
        <dbReference type="SAM" id="SignalP"/>
    </source>
</evidence>
<evidence type="ECO:0000313" key="3">
    <source>
        <dbReference type="Proteomes" id="UP001204144"/>
    </source>
</evidence>
<dbReference type="RefSeq" id="WP_255035660.1">
    <property type="nucleotide sequence ID" value="NZ_RJUF01000004.1"/>
</dbReference>
<dbReference type="InterPro" id="IPR011990">
    <property type="entry name" value="TPR-like_helical_dom_sf"/>
</dbReference>
<reference evidence="2 3" key="1">
    <citation type="submission" date="2018-11" db="EMBL/GenBank/DDBJ databases">
        <title>Novel bacteria species description.</title>
        <authorList>
            <person name="Han J.-H."/>
        </authorList>
    </citation>
    <scope>NUCLEOTIDE SEQUENCE [LARGE SCALE GENOMIC DNA]</scope>
    <source>
        <strain evidence="2 3">KCTC23259</strain>
    </source>
</reference>
<protein>
    <submittedName>
        <fullName evidence="2">ABC transporter substrate-binding protein</fullName>
    </submittedName>
</protein>
<name>A0AAE3GZ43_9BACT</name>
<dbReference type="SUPFAM" id="SSF48452">
    <property type="entry name" value="TPR-like"/>
    <property type="match status" value="1"/>
</dbReference>
<dbReference type="EMBL" id="RJUF01000004">
    <property type="protein sequence ID" value="MCP9761912.1"/>
    <property type="molecule type" value="Genomic_DNA"/>
</dbReference>
<dbReference type="AlphaFoldDB" id="A0AAE3GZ43"/>
<keyword evidence="1" id="KW-0732">Signal</keyword>
<keyword evidence="3" id="KW-1185">Reference proteome</keyword>
<dbReference type="Gene3D" id="1.25.40.10">
    <property type="entry name" value="Tetratricopeptide repeat domain"/>
    <property type="match status" value="1"/>
</dbReference>
<feature type="signal peptide" evidence="1">
    <location>
        <begin position="1"/>
        <end position="21"/>
    </location>
</feature>
<gene>
    <name evidence="2" type="ORF">EGI31_03020</name>
</gene>
<proteinExistence type="predicted"/>
<sequence length="374" mass="43567">MKSKVISFLIALIVCQLPCKAQFLDDEKNKEQTIKGLDFLYNQQFDQAKEALNNVKLAYPQHPVKFLLNALELQWQYVPIDKNPEILKKYIAELNKCISAAKVIYKNPKYKKEATFFLLAAHGFIALSNNYQKEYFDAASEAKKAYSFFNEGKKYKNENPEFLFASGLYNFYRVQYPESHPMVKPVVMFFENGNKKLGLQELENSYKKSIFSRTEAALYLVNINIKYESNFKKSLVYSNILHSKYPNNYIFKIKHVESLLLNNEFEEAIKLIEQLKSRKDKVSQLSTLVFEAYKEEHADKNLQGALVNYAKALKIPHDDRYTKEYHGMAYLGMARIFVKQKDLGKAKALYKECLQIAEYQWVVDAAKTELKKIS</sequence>
<comment type="caution">
    <text evidence="2">The sequence shown here is derived from an EMBL/GenBank/DDBJ whole genome shotgun (WGS) entry which is preliminary data.</text>
</comment>
<accession>A0AAE3GZ43</accession>